<dbReference type="EC" id="3.6.1.9" evidence="3"/>
<dbReference type="InterPro" id="IPR003697">
    <property type="entry name" value="Maf-like"/>
</dbReference>
<dbReference type="Proteomes" id="UP001596098">
    <property type="component" value="Unassembled WGS sequence"/>
</dbReference>
<organism evidence="4 5">
    <name type="scientific">Nocardioides yefusunii</name>
    <dbReference type="NCBI Taxonomy" id="2500546"/>
    <lineage>
        <taxon>Bacteria</taxon>
        <taxon>Bacillati</taxon>
        <taxon>Actinomycetota</taxon>
        <taxon>Actinomycetes</taxon>
        <taxon>Propionibacteriales</taxon>
        <taxon>Nocardioidaceae</taxon>
        <taxon>Nocardioides</taxon>
    </lineage>
</organism>
<dbReference type="GO" id="GO:0016787">
    <property type="term" value="F:hydrolase activity"/>
    <property type="evidence" value="ECO:0007669"/>
    <property type="project" value="UniProtKB-KW"/>
</dbReference>
<evidence type="ECO:0000256" key="2">
    <source>
        <dbReference type="ARBA" id="ARBA00022801"/>
    </source>
</evidence>
<proteinExistence type="inferred from homology"/>
<dbReference type="HAMAP" id="MF_00528">
    <property type="entry name" value="Maf"/>
    <property type="match status" value="1"/>
</dbReference>
<dbReference type="SUPFAM" id="SSF52972">
    <property type="entry name" value="ITPase-like"/>
    <property type="match status" value="1"/>
</dbReference>
<comment type="subcellular location">
    <subcellularLocation>
        <location evidence="3">Cytoplasm</location>
    </subcellularLocation>
</comment>
<evidence type="ECO:0000313" key="5">
    <source>
        <dbReference type="Proteomes" id="UP001596098"/>
    </source>
</evidence>
<comment type="catalytic activity">
    <reaction evidence="3">
        <text>a 2'-deoxyribonucleoside 5'-triphosphate + H2O = a 2'-deoxyribonucleoside 5'-phosphate + diphosphate + H(+)</text>
        <dbReference type="Rhea" id="RHEA:44644"/>
        <dbReference type="ChEBI" id="CHEBI:15377"/>
        <dbReference type="ChEBI" id="CHEBI:15378"/>
        <dbReference type="ChEBI" id="CHEBI:33019"/>
        <dbReference type="ChEBI" id="CHEBI:61560"/>
        <dbReference type="ChEBI" id="CHEBI:65317"/>
        <dbReference type="EC" id="3.6.1.9"/>
    </reaction>
</comment>
<dbReference type="Pfam" id="PF02545">
    <property type="entry name" value="Maf"/>
    <property type="match status" value="1"/>
</dbReference>
<comment type="caution">
    <text evidence="4">The sequence shown here is derived from an EMBL/GenBank/DDBJ whole genome shotgun (WGS) entry which is preliminary data.</text>
</comment>
<comment type="similarity">
    <text evidence="3">Belongs to the Maf family.</text>
</comment>
<feature type="active site" description="Proton acceptor" evidence="3">
    <location>
        <position position="86"/>
    </location>
</feature>
<dbReference type="EMBL" id="JBHSQI010000006">
    <property type="protein sequence ID" value="MFC6154426.1"/>
    <property type="molecule type" value="Genomic_DNA"/>
</dbReference>
<reference evidence="5" key="1">
    <citation type="journal article" date="2019" name="Int. J. Syst. Evol. Microbiol.">
        <title>The Global Catalogue of Microorganisms (GCM) 10K type strain sequencing project: providing services to taxonomists for standard genome sequencing and annotation.</title>
        <authorList>
            <consortium name="The Broad Institute Genomics Platform"/>
            <consortium name="The Broad Institute Genome Sequencing Center for Infectious Disease"/>
            <person name="Wu L."/>
            <person name="Ma J."/>
        </authorList>
    </citation>
    <scope>NUCLEOTIDE SEQUENCE [LARGE SCALE GENOMIC DNA]</scope>
    <source>
        <strain evidence="5">DFY28</strain>
    </source>
</reference>
<accession>A0ABW1R1F1</accession>
<comment type="cofactor">
    <cofactor evidence="1 3">
        <name>a divalent metal cation</name>
        <dbReference type="ChEBI" id="CHEBI:60240"/>
    </cofactor>
</comment>
<dbReference type="RefSeq" id="WP_239022222.1">
    <property type="nucleotide sequence ID" value="NZ_CP034929.1"/>
</dbReference>
<keyword evidence="3" id="KW-0546">Nucleotide metabolism</keyword>
<protein>
    <recommendedName>
        <fullName evidence="3">Nucleoside triphosphate pyrophosphatase</fullName>
        <ecNumber evidence="3">3.6.1.9</ecNumber>
    </recommendedName>
    <alternativeName>
        <fullName evidence="3">Nucleotide pyrophosphatase</fullName>
        <shortName evidence="3">Nucleotide PPase</shortName>
    </alternativeName>
</protein>
<evidence type="ECO:0000313" key="4">
    <source>
        <dbReference type="EMBL" id="MFC6154426.1"/>
    </source>
</evidence>
<dbReference type="PANTHER" id="PTHR43213:SF5">
    <property type="entry name" value="BIFUNCTIONAL DTTP_UTP PYROPHOSPHATASE_METHYLTRANSFERASE PROTEIN-RELATED"/>
    <property type="match status" value="1"/>
</dbReference>
<evidence type="ECO:0000256" key="1">
    <source>
        <dbReference type="ARBA" id="ARBA00001968"/>
    </source>
</evidence>
<sequence length="215" mass="22577">MSTPTTGVRPSMTLVLASQSPSRLKTLRTAGVEPVVIVSGVDEDQLSGLAPAPLAQALSELKCAAVVAVLPEHDEVPEGALVLACDSVLELDGEALGKPEFPEVAVQRWQQMRGRSGVLHTGHTLTDTASGRTVTATCSTTVHFADVDDDEIAAYVATGEPLWVAGAFTLEGYAAAFVTGIEGDHHNVVGVSLQTVRTLVRELGHSWTGLWTPQS</sequence>
<dbReference type="PIRSF" id="PIRSF006305">
    <property type="entry name" value="Maf"/>
    <property type="match status" value="1"/>
</dbReference>
<comment type="function">
    <text evidence="3">Nucleoside triphosphate pyrophosphatase. May have a dual role in cell division arrest and in preventing the incorporation of modified nucleotides into cellular nucleic acids.</text>
</comment>
<dbReference type="PANTHER" id="PTHR43213">
    <property type="entry name" value="BIFUNCTIONAL DTTP/UTP PYROPHOSPHATASE/METHYLTRANSFERASE PROTEIN-RELATED"/>
    <property type="match status" value="1"/>
</dbReference>
<gene>
    <name evidence="4" type="ORF">ACFPWU_12225</name>
</gene>
<dbReference type="NCBIfam" id="TIGR00172">
    <property type="entry name" value="maf"/>
    <property type="match status" value="1"/>
</dbReference>
<dbReference type="Gene3D" id="3.90.950.10">
    <property type="match status" value="1"/>
</dbReference>
<comment type="catalytic activity">
    <reaction evidence="3">
        <text>a ribonucleoside 5'-triphosphate + H2O = a ribonucleoside 5'-phosphate + diphosphate + H(+)</text>
        <dbReference type="Rhea" id="RHEA:23996"/>
        <dbReference type="ChEBI" id="CHEBI:15377"/>
        <dbReference type="ChEBI" id="CHEBI:15378"/>
        <dbReference type="ChEBI" id="CHEBI:33019"/>
        <dbReference type="ChEBI" id="CHEBI:58043"/>
        <dbReference type="ChEBI" id="CHEBI:61557"/>
        <dbReference type="EC" id="3.6.1.9"/>
    </reaction>
</comment>
<evidence type="ECO:0000256" key="3">
    <source>
        <dbReference type="HAMAP-Rule" id="MF_00528"/>
    </source>
</evidence>
<dbReference type="CDD" id="cd00555">
    <property type="entry name" value="Maf"/>
    <property type="match status" value="1"/>
</dbReference>
<keyword evidence="3" id="KW-0963">Cytoplasm</keyword>
<name>A0ABW1R1F1_9ACTN</name>
<dbReference type="InterPro" id="IPR029001">
    <property type="entry name" value="ITPase-like_fam"/>
</dbReference>
<keyword evidence="2 3" id="KW-0378">Hydrolase</keyword>
<keyword evidence="5" id="KW-1185">Reference proteome</keyword>
<comment type="caution">
    <text evidence="3">Lacks conserved residue(s) required for the propagation of feature annotation.</text>
</comment>